<reference evidence="1" key="1">
    <citation type="submission" date="2023-03" db="EMBL/GenBank/DDBJ databases">
        <title>Massive genome expansion in bonnet fungi (Mycena s.s.) driven by repeated elements and novel gene families across ecological guilds.</title>
        <authorList>
            <consortium name="Lawrence Berkeley National Laboratory"/>
            <person name="Harder C.B."/>
            <person name="Miyauchi S."/>
            <person name="Viragh M."/>
            <person name="Kuo A."/>
            <person name="Thoen E."/>
            <person name="Andreopoulos B."/>
            <person name="Lu D."/>
            <person name="Skrede I."/>
            <person name="Drula E."/>
            <person name="Henrissat B."/>
            <person name="Morin E."/>
            <person name="Kohler A."/>
            <person name="Barry K."/>
            <person name="LaButti K."/>
            <person name="Morin E."/>
            <person name="Salamov A."/>
            <person name="Lipzen A."/>
            <person name="Mereny Z."/>
            <person name="Hegedus B."/>
            <person name="Baldrian P."/>
            <person name="Stursova M."/>
            <person name="Weitz H."/>
            <person name="Taylor A."/>
            <person name="Grigoriev I.V."/>
            <person name="Nagy L.G."/>
            <person name="Martin F."/>
            <person name="Kauserud H."/>
        </authorList>
    </citation>
    <scope>NUCLEOTIDE SEQUENCE</scope>
    <source>
        <strain evidence="1">CBHHK002</strain>
    </source>
</reference>
<sequence length="369" mass="40951">MVSIHPDLFQILRGYASLVPPNRLQLPAHPQTQIIHDFLVDQILLNGHFQKYPPSPEYQRSFWKWIISQLEQRMANDSEMEVDSRIYDHYMELLTSSTGAGATPGLTGQRPPSQAYVTHFWRLDQENGLPNAVDLDDYQTTTLLESRTMIESGTTGLRTWLASFILAQYLILNPVLVRRKRILELGAGVGFLGSVVASLQLLERPSDGPSPGTLRMSDINDAVLSRCNDNVNLPCNLSSSHPDMSCCFLDWSAALDTDGIAPLTSLLNDEIDADLIVGADIVFDPDLIPPLVAVLRLALQVNSRPRSALIALTTRNPTTMEKFTDAVRDSGLILGKVEFQEDIMFMESLERGGDANSGVNIFRISSKLQ</sequence>
<name>A0AAD7F173_9AGAR</name>
<dbReference type="InterPro" id="IPR029063">
    <property type="entry name" value="SAM-dependent_MTases_sf"/>
</dbReference>
<comment type="caution">
    <text evidence="1">The sequence shown here is derived from an EMBL/GenBank/DDBJ whole genome shotgun (WGS) entry which is preliminary data.</text>
</comment>
<dbReference type="InterPro" id="IPR019410">
    <property type="entry name" value="Methyltransf_16"/>
</dbReference>
<evidence type="ECO:0000313" key="1">
    <source>
        <dbReference type="EMBL" id="KAJ7361192.1"/>
    </source>
</evidence>
<dbReference type="EMBL" id="JARIHO010000005">
    <property type="protein sequence ID" value="KAJ7361192.1"/>
    <property type="molecule type" value="Genomic_DNA"/>
</dbReference>
<gene>
    <name evidence="1" type="ORF">DFH08DRAFT_367655</name>
</gene>
<dbReference type="SUPFAM" id="SSF53335">
    <property type="entry name" value="S-adenosyl-L-methionine-dependent methyltransferases"/>
    <property type="match status" value="1"/>
</dbReference>
<evidence type="ECO:0000313" key="2">
    <source>
        <dbReference type="Proteomes" id="UP001218218"/>
    </source>
</evidence>
<dbReference type="GO" id="GO:0008757">
    <property type="term" value="F:S-adenosylmethionine-dependent methyltransferase activity"/>
    <property type="evidence" value="ECO:0007669"/>
    <property type="project" value="UniProtKB-ARBA"/>
</dbReference>
<proteinExistence type="predicted"/>
<keyword evidence="2" id="KW-1185">Reference proteome</keyword>
<dbReference type="PANTHER" id="PTHR14614:SF130">
    <property type="entry name" value="PROTEIN-LYSINE N-METHYLTRANSFERASE EEF2KMT"/>
    <property type="match status" value="1"/>
</dbReference>
<dbReference type="Gene3D" id="3.40.50.150">
    <property type="entry name" value="Vaccinia Virus protein VP39"/>
    <property type="match status" value="1"/>
</dbReference>
<dbReference type="AlphaFoldDB" id="A0AAD7F173"/>
<protein>
    <submittedName>
        <fullName evidence="1">Uncharacterized protein</fullName>
    </submittedName>
</protein>
<dbReference type="PANTHER" id="PTHR14614">
    <property type="entry name" value="HEPATOCELLULAR CARCINOMA-ASSOCIATED ANTIGEN"/>
    <property type="match status" value="1"/>
</dbReference>
<organism evidence="1 2">
    <name type="scientific">Mycena albidolilacea</name>
    <dbReference type="NCBI Taxonomy" id="1033008"/>
    <lineage>
        <taxon>Eukaryota</taxon>
        <taxon>Fungi</taxon>
        <taxon>Dikarya</taxon>
        <taxon>Basidiomycota</taxon>
        <taxon>Agaricomycotina</taxon>
        <taxon>Agaricomycetes</taxon>
        <taxon>Agaricomycetidae</taxon>
        <taxon>Agaricales</taxon>
        <taxon>Marasmiineae</taxon>
        <taxon>Mycenaceae</taxon>
        <taxon>Mycena</taxon>
    </lineage>
</organism>
<accession>A0AAD7F173</accession>
<dbReference type="Pfam" id="PF10294">
    <property type="entry name" value="Methyltransf_16"/>
    <property type="match status" value="1"/>
</dbReference>
<dbReference type="Proteomes" id="UP001218218">
    <property type="component" value="Unassembled WGS sequence"/>
</dbReference>